<dbReference type="GO" id="GO:0006488">
    <property type="term" value="P:dolichol-linked oligosaccharide biosynthetic process"/>
    <property type="evidence" value="ECO:0007669"/>
    <property type="project" value="InterPro"/>
</dbReference>
<dbReference type="AlphaFoldDB" id="A0A9W8E6T7"/>
<comment type="subcellular location">
    <subcellularLocation>
        <location evidence="1 10">Endoplasmic reticulum membrane</location>
        <topology evidence="1 10">Multi-pass membrane protein</topology>
    </subcellularLocation>
</comment>
<dbReference type="PANTHER" id="PTHR13117:SF5">
    <property type="entry name" value="PROTEIN RFT1 HOMOLOG"/>
    <property type="match status" value="1"/>
</dbReference>
<reference evidence="11" key="1">
    <citation type="submission" date="2022-07" db="EMBL/GenBank/DDBJ databases">
        <title>Phylogenomic reconstructions and comparative analyses of Kickxellomycotina fungi.</title>
        <authorList>
            <person name="Reynolds N.K."/>
            <person name="Stajich J.E."/>
            <person name="Barry K."/>
            <person name="Grigoriev I.V."/>
            <person name="Crous P."/>
            <person name="Smith M.E."/>
        </authorList>
    </citation>
    <scope>NUCLEOTIDE SEQUENCE</scope>
    <source>
        <strain evidence="11">RSA 1196</strain>
    </source>
</reference>
<keyword evidence="5 10" id="KW-0256">Endoplasmic reticulum</keyword>
<evidence type="ECO:0000313" key="12">
    <source>
        <dbReference type="Proteomes" id="UP001150925"/>
    </source>
</evidence>
<keyword evidence="7 10" id="KW-0472">Membrane</keyword>
<evidence type="ECO:0000256" key="1">
    <source>
        <dbReference type="ARBA" id="ARBA00004477"/>
    </source>
</evidence>
<dbReference type="Pfam" id="PF04506">
    <property type="entry name" value="Rft-1"/>
    <property type="match status" value="1"/>
</dbReference>
<keyword evidence="10" id="KW-0813">Transport</keyword>
<gene>
    <name evidence="11" type="primary">RFT1</name>
    <name evidence="11" type="ORF">IWQ62_002838</name>
</gene>
<evidence type="ECO:0000313" key="11">
    <source>
        <dbReference type="EMBL" id="KAJ1964782.1"/>
    </source>
</evidence>
<feature type="transmembrane region" description="Helical" evidence="10">
    <location>
        <begin position="131"/>
        <end position="159"/>
    </location>
</feature>
<proteinExistence type="inferred from homology"/>
<comment type="caution">
    <text evidence="11">The sequence shown here is derived from an EMBL/GenBank/DDBJ whole genome shotgun (WGS) entry which is preliminary data.</text>
</comment>
<dbReference type="OrthoDB" id="9979195at2759"/>
<keyword evidence="12" id="KW-1185">Reference proteome</keyword>
<accession>A0A9W8E6T7</accession>
<keyword evidence="4 10" id="KW-0812">Transmembrane</keyword>
<feature type="non-terminal residue" evidence="11">
    <location>
        <position position="219"/>
    </location>
</feature>
<evidence type="ECO:0000256" key="5">
    <source>
        <dbReference type="ARBA" id="ARBA00022824"/>
    </source>
</evidence>
<evidence type="ECO:0000256" key="9">
    <source>
        <dbReference type="ARBA" id="ARBA00045912"/>
    </source>
</evidence>
<comment type="function">
    <text evidence="9 10">Intramembrane glycolipid transporter that operates in the biosynthetic pathway of dolichol-linked oligosaccharides, the glycan precursors employed in protein asparagine (N)-glycosylation. The sequential addition of sugars to dolichol pyrophosphate produces dolichol-linked oligosaccharides containing fourteen sugars, including two GlcNAcs, nine mannoses and three glucoses. Once assembled, the oligosaccharide is transferred from the lipid to nascent proteins by oligosaccharyltransferases. The assembly of dolichol-linked oligosaccharides begins on the cytosolic side of the endoplasmic reticulum membrane and finishes in its lumen. RFT1 could mediate the translocation of the cytosolically oriented intermediate DolPP-GlcNAc2Man5, produced by ALG11, into the ER lumen where dolichol-linked oligosaccharides assembly continues. However, the intramembrane lipid transporter activity could not be confirmed in vitro.</text>
</comment>
<evidence type="ECO:0000256" key="6">
    <source>
        <dbReference type="ARBA" id="ARBA00022989"/>
    </source>
</evidence>
<dbReference type="EMBL" id="JANBPY010000663">
    <property type="protein sequence ID" value="KAJ1964782.1"/>
    <property type="molecule type" value="Genomic_DNA"/>
</dbReference>
<dbReference type="GO" id="GO:0005789">
    <property type="term" value="C:endoplasmic reticulum membrane"/>
    <property type="evidence" value="ECO:0007669"/>
    <property type="project" value="UniProtKB-SubCell"/>
</dbReference>
<comment type="pathway">
    <text evidence="2">Protein modification; protein glycosylation.</text>
</comment>
<dbReference type="GO" id="GO:0034203">
    <property type="term" value="P:glycolipid translocation"/>
    <property type="evidence" value="ECO:0007669"/>
    <property type="project" value="TreeGrafter"/>
</dbReference>
<evidence type="ECO:0000256" key="8">
    <source>
        <dbReference type="ARBA" id="ARBA00044793"/>
    </source>
</evidence>
<dbReference type="InterPro" id="IPR007594">
    <property type="entry name" value="RFT1"/>
</dbReference>
<evidence type="ECO:0000256" key="4">
    <source>
        <dbReference type="ARBA" id="ARBA00022692"/>
    </source>
</evidence>
<name>A0A9W8E6T7_9FUNG</name>
<evidence type="ECO:0000256" key="7">
    <source>
        <dbReference type="ARBA" id="ARBA00023136"/>
    </source>
</evidence>
<evidence type="ECO:0000256" key="2">
    <source>
        <dbReference type="ARBA" id="ARBA00004922"/>
    </source>
</evidence>
<feature type="transmembrane region" description="Helical" evidence="10">
    <location>
        <begin position="62"/>
        <end position="83"/>
    </location>
</feature>
<feature type="transmembrane region" description="Helical" evidence="10">
    <location>
        <begin position="90"/>
        <end position="111"/>
    </location>
</feature>
<organism evidence="11 12">
    <name type="scientific">Dispira parvispora</name>
    <dbReference type="NCBI Taxonomy" id="1520584"/>
    <lineage>
        <taxon>Eukaryota</taxon>
        <taxon>Fungi</taxon>
        <taxon>Fungi incertae sedis</taxon>
        <taxon>Zoopagomycota</taxon>
        <taxon>Kickxellomycotina</taxon>
        <taxon>Dimargaritomycetes</taxon>
        <taxon>Dimargaritales</taxon>
        <taxon>Dimargaritaceae</taxon>
        <taxon>Dispira</taxon>
    </lineage>
</organism>
<evidence type="ECO:0000256" key="10">
    <source>
        <dbReference type="RuleBase" id="RU365067"/>
    </source>
</evidence>
<evidence type="ECO:0000256" key="3">
    <source>
        <dbReference type="ARBA" id="ARBA00010288"/>
    </source>
</evidence>
<comment type="caution">
    <text evidence="10">Lacks conserved residue(s) required for the propagation of feature annotation.</text>
</comment>
<comment type="similarity">
    <text evidence="3 10">Belongs to the RFT1 family.</text>
</comment>
<sequence>NYGSLVARILFLPLEETSRIMFSRLMGSQRRSDSKQGVDQEFSRTIVTNIEYLLSLLRVHSILGLLFICLGTNYTGLVVHLLGGERWTHTSAASTLAVYCLYIPILAYNGLTEAFVQSVASEAQLNALSRAMVFFSLAFVFTAFCLLVVIPLGAVGIVVANMVNMTLRIAYSVQFINTFCLRHVQCSSPSMADAESESVIVRTDSMPELLSFGMGRRTV</sequence>
<dbReference type="PANTHER" id="PTHR13117">
    <property type="entry name" value="ENDOPLASMIC RETICULUM MULTISPAN TRANSMEMBRANE PROTEIN-RELATED"/>
    <property type="match status" value="1"/>
</dbReference>
<keyword evidence="6 10" id="KW-1133">Transmembrane helix</keyword>
<protein>
    <recommendedName>
        <fullName evidence="8 10">Man(5)GlcNAc(2)-PP-dolichol translocation protein RFT1</fullName>
    </recommendedName>
</protein>
<dbReference type="Proteomes" id="UP001150925">
    <property type="component" value="Unassembled WGS sequence"/>
</dbReference>